<evidence type="ECO:0000313" key="4">
    <source>
        <dbReference type="Proteomes" id="UP000774617"/>
    </source>
</evidence>
<evidence type="ECO:0000256" key="2">
    <source>
        <dbReference type="SAM" id="Phobius"/>
    </source>
</evidence>
<evidence type="ECO:0000313" key="3">
    <source>
        <dbReference type="EMBL" id="KAH7055688.1"/>
    </source>
</evidence>
<keyword evidence="2" id="KW-1133">Transmembrane helix</keyword>
<feature type="region of interest" description="Disordered" evidence="1">
    <location>
        <begin position="1"/>
        <end position="29"/>
    </location>
</feature>
<dbReference type="Proteomes" id="UP000774617">
    <property type="component" value="Unassembled WGS sequence"/>
</dbReference>
<evidence type="ECO:0000256" key="1">
    <source>
        <dbReference type="SAM" id="MobiDB-lite"/>
    </source>
</evidence>
<feature type="transmembrane region" description="Helical" evidence="2">
    <location>
        <begin position="69"/>
        <end position="88"/>
    </location>
</feature>
<keyword evidence="2" id="KW-0472">Membrane</keyword>
<name>A0ABQ8GJU0_9PEZI</name>
<feature type="transmembrane region" description="Helical" evidence="2">
    <location>
        <begin position="35"/>
        <end position="57"/>
    </location>
</feature>
<keyword evidence="2" id="KW-0812">Transmembrane</keyword>
<dbReference type="EMBL" id="JAGTJR010000008">
    <property type="protein sequence ID" value="KAH7055688.1"/>
    <property type="molecule type" value="Genomic_DNA"/>
</dbReference>
<keyword evidence="4" id="KW-1185">Reference proteome</keyword>
<organism evidence="3 4">
    <name type="scientific">Macrophomina phaseolina</name>
    <dbReference type="NCBI Taxonomy" id="35725"/>
    <lineage>
        <taxon>Eukaryota</taxon>
        <taxon>Fungi</taxon>
        <taxon>Dikarya</taxon>
        <taxon>Ascomycota</taxon>
        <taxon>Pezizomycotina</taxon>
        <taxon>Dothideomycetes</taxon>
        <taxon>Dothideomycetes incertae sedis</taxon>
        <taxon>Botryosphaeriales</taxon>
        <taxon>Botryosphaeriaceae</taxon>
        <taxon>Macrophomina</taxon>
    </lineage>
</organism>
<accession>A0ABQ8GJU0</accession>
<comment type="caution">
    <text evidence="3">The sequence shown here is derived from an EMBL/GenBank/DDBJ whole genome shotgun (WGS) entry which is preliminary data.</text>
</comment>
<gene>
    <name evidence="3" type="ORF">B0J12DRAFT_427226</name>
</gene>
<proteinExistence type="predicted"/>
<reference evidence="3 4" key="1">
    <citation type="journal article" date="2021" name="Nat. Commun.">
        <title>Genetic determinants of endophytism in the Arabidopsis root mycobiome.</title>
        <authorList>
            <person name="Mesny F."/>
            <person name="Miyauchi S."/>
            <person name="Thiergart T."/>
            <person name="Pickel B."/>
            <person name="Atanasova L."/>
            <person name="Karlsson M."/>
            <person name="Huettel B."/>
            <person name="Barry K.W."/>
            <person name="Haridas S."/>
            <person name="Chen C."/>
            <person name="Bauer D."/>
            <person name="Andreopoulos W."/>
            <person name="Pangilinan J."/>
            <person name="LaButti K."/>
            <person name="Riley R."/>
            <person name="Lipzen A."/>
            <person name="Clum A."/>
            <person name="Drula E."/>
            <person name="Henrissat B."/>
            <person name="Kohler A."/>
            <person name="Grigoriev I.V."/>
            <person name="Martin F.M."/>
            <person name="Hacquard S."/>
        </authorList>
    </citation>
    <scope>NUCLEOTIDE SEQUENCE [LARGE SCALE GENOMIC DNA]</scope>
    <source>
        <strain evidence="3 4">MPI-SDFR-AT-0080</strain>
    </source>
</reference>
<protein>
    <submittedName>
        <fullName evidence="3">Uncharacterized protein</fullName>
    </submittedName>
</protein>
<sequence>MLPAKRCRRPPAEPGGAWSATLPQSRPPRPPARPCYFFLGLHLHLFCFSPLPPLTFACEPALSVASPPTLFITLAVLALTAPFFVAPFH</sequence>